<evidence type="ECO:0000313" key="2">
    <source>
        <dbReference type="Proteomes" id="UP000422221"/>
    </source>
</evidence>
<reference evidence="1 2" key="1">
    <citation type="journal article" date="2019" name="Nat. Med.">
        <title>A library of human gut bacterial isolates paired with longitudinal multiomics data enables mechanistic microbiome research.</title>
        <authorList>
            <person name="Poyet M."/>
            <person name="Groussin M."/>
            <person name="Gibbons S.M."/>
            <person name="Avila-Pacheco J."/>
            <person name="Jiang X."/>
            <person name="Kearney S.M."/>
            <person name="Perrotta A.R."/>
            <person name="Berdy B."/>
            <person name="Zhao S."/>
            <person name="Lieberman T.D."/>
            <person name="Swanson P.K."/>
            <person name="Smith M."/>
            <person name="Roesemann S."/>
            <person name="Alexander J.E."/>
            <person name="Rich S.A."/>
            <person name="Livny J."/>
            <person name="Vlamakis H."/>
            <person name="Clish C."/>
            <person name="Bullock K."/>
            <person name="Deik A."/>
            <person name="Scott J."/>
            <person name="Pierce K.A."/>
            <person name="Xavier R.J."/>
            <person name="Alm E.J."/>
        </authorList>
    </citation>
    <scope>NUCLEOTIDE SEQUENCE [LARGE SCALE GENOMIC DNA]</scope>
    <source>
        <strain evidence="1 2">BIOML-A10</strain>
    </source>
</reference>
<sequence>MKRVEGSSGVSLFECVNPVKNKWRVRWDVQPSEQEGNASYMEEEFSYKPTSEEVKVMVINWYNQEINNEIMSGFTYNGIPVWLSQENQFNYKSAYDLAVQTDGTSLPVRFKFGTDDEPVYYEFNTLENLTDFYTKEMVFVQRTLAAGWKKKDAVDLSLYQ</sequence>
<comment type="caution">
    <text evidence="1">The sequence shown here is derived from an EMBL/GenBank/DDBJ whole genome shotgun (WGS) entry which is preliminary data.</text>
</comment>
<dbReference type="RefSeq" id="WP_007759757.1">
    <property type="nucleotide sequence ID" value="NZ_RCXT01000005.1"/>
</dbReference>
<protein>
    <submittedName>
        <fullName evidence="1">Uncharacterized protein</fullName>
    </submittedName>
</protein>
<gene>
    <name evidence="1" type="ORF">F3F73_10400</name>
</gene>
<dbReference type="EMBL" id="VWMK01000009">
    <property type="protein sequence ID" value="KAA3765432.1"/>
    <property type="molecule type" value="Genomic_DNA"/>
</dbReference>
<accession>A0A7J4XIT5</accession>
<proteinExistence type="predicted"/>
<dbReference type="AlphaFoldDB" id="A0A7J4XIT5"/>
<organism evidence="1 2">
    <name type="scientific">Bacteroides salyersiae</name>
    <dbReference type="NCBI Taxonomy" id="291644"/>
    <lineage>
        <taxon>Bacteria</taxon>
        <taxon>Pseudomonadati</taxon>
        <taxon>Bacteroidota</taxon>
        <taxon>Bacteroidia</taxon>
        <taxon>Bacteroidales</taxon>
        <taxon>Bacteroidaceae</taxon>
        <taxon>Bacteroides</taxon>
    </lineage>
</organism>
<evidence type="ECO:0000313" key="1">
    <source>
        <dbReference type="EMBL" id="KAA3765432.1"/>
    </source>
</evidence>
<dbReference type="Proteomes" id="UP000422221">
    <property type="component" value="Unassembled WGS sequence"/>
</dbReference>
<name>A0A7J4XIT5_9BACE</name>